<proteinExistence type="predicted"/>
<gene>
    <name evidence="2" type="ORF">IPOD504_LOCUS529</name>
</gene>
<reference evidence="2" key="1">
    <citation type="submission" date="2022-03" db="EMBL/GenBank/DDBJ databases">
        <authorList>
            <person name="Martin H S."/>
        </authorList>
    </citation>
    <scope>NUCLEOTIDE SEQUENCE</scope>
</reference>
<accession>A0ABN8HNT8</accession>
<sequence>MLKRIIKYEDIGSSVEELEEEGRGSEVKSEGSEETSDLKAYTEDWCGNVWTGALVEAYVKIGARIRLRRTGSRVNIELGRNERVVRLVLISED</sequence>
<keyword evidence="3" id="KW-1185">Reference proteome</keyword>
<feature type="compositionally biased region" description="Basic and acidic residues" evidence="1">
    <location>
        <begin position="21"/>
        <end position="37"/>
    </location>
</feature>
<dbReference type="Proteomes" id="UP000837857">
    <property type="component" value="Chromosome 1"/>
</dbReference>
<evidence type="ECO:0000313" key="2">
    <source>
        <dbReference type="EMBL" id="CAH2035380.1"/>
    </source>
</evidence>
<organism evidence="2 3">
    <name type="scientific">Iphiclides podalirius</name>
    <name type="common">scarce swallowtail</name>
    <dbReference type="NCBI Taxonomy" id="110791"/>
    <lineage>
        <taxon>Eukaryota</taxon>
        <taxon>Metazoa</taxon>
        <taxon>Ecdysozoa</taxon>
        <taxon>Arthropoda</taxon>
        <taxon>Hexapoda</taxon>
        <taxon>Insecta</taxon>
        <taxon>Pterygota</taxon>
        <taxon>Neoptera</taxon>
        <taxon>Endopterygota</taxon>
        <taxon>Lepidoptera</taxon>
        <taxon>Glossata</taxon>
        <taxon>Ditrysia</taxon>
        <taxon>Papilionoidea</taxon>
        <taxon>Papilionidae</taxon>
        <taxon>Papilioninae</taxon>
        <taxon>Iphiclides</taxon>
    </lineage>
</organism>
<protein>
    <submittedName>
        <fullName evidence="2">Uncharacterized protein</fullName>
    </submittedName>
</protein>
<feature type="non-terminal residue" evidence="2">
    <location>
        <position position="93"/>
    </location>
</feature>
<name>A0ABN8HNT8_9NEOP</name>
<evidence type="ECO:0000313" key="3">
    <source>
        <dbReference type="Proteomes" id="UP000837857"/>
    </source>
</evidence>
<evidence type="ECO:0000256" key="1">
    <source>
        <dbReference type="SAM" id="MobiDB-lite"/>
    </source>
</evidence>
<feature type="region of interest" description="Disordered" evidence="1">
    <location>
        <begin position="17"/>
        <end position="37"/>
    </location>
</feature>
<dbReference type="EMBL" id="OW152813">
    <property type="protein sequence ID" value="CAH2035380.1"/>
    <property type="molecule type" value="Genomic_DNA"/>
</dbReference>